<feature type="compositionally biased region" description="Basic and acidic residues" evidence="1">
    <location>
        <begin position="182"/>
        <end position="196"/>
    </location>
</feature>
<evidence type="ECO:0000256" key="1">
    <source>
        <dbReference type="SAM" id="MobiDB-lite"/>
    </source>
</evidence>
<feature type="compositionally biased region" description="Polar residues" evidence="1">
    <location>
        <begin position="429"/>
        <end position="447"/>
    </location>
</feature>
<evidence type="ECO:0000313" key="2">
    <source>
        <dbReference type="EMBL" id="VDL39289.1"/>
    </source>
</evidence>
<gene>
    <name evidence="2" type="ORF">HDID_LOCUS3803</name>
</gene>
<feature type="compositionally biased region" description="Pro residues" evidence="1">
    <location>
        <begin position="332"/>
        <end position="343"/>
    </location>
</feature>
<feature type="compositionally biased region" description="Basic residues" evidence="1">
    <location>
        <begin position="381"/>
        <end position="392"/>
    </location>
</feature>
<sequence>MDPKAAEEVDRLSLELKEVESQMKACIPITTFLNKKLRMNDVCGGEYSMPGSSEYERPTLSLARQKSINFLQREEEREVSRALKAEMDRKSAELVEIYGVVTSSQMLARRKHQPSVESPRDIRLKDYPEEPTFKERRLQLESELKKLDELWREACDCFSTMSPSTSKTVSTSCRRQKSSVLKRVESRKLDSSEMTRPRSACDMNNLAYVPRRSTRRLHRSDLSSSFSADLERRPTRSQSQSSLHHSHRDAESPQGRSINRAVSSASISHPLAKQKQRHSSENSRIYRAPKQKNQAAAFSSFLMEPTQAVQSRWKVSTDEEDGSLSNSVFSSSPPPPLPPPPIPGRRQSTSSAKSPSQLNRFGDNLTQVDPQLKPKISGSKSSKRTGNSRRQIKSPTSDSSQSTLHEREGDLTPIPSEDPYEKTPFVESQYLTPRDLNSSSSTGVNRQNFEEQPLNASSLTAAVEYIPSETNYDTTEGNTTTTWTYPPNLTEEPINKRALALPKPVYPPFDQQTGNKRKPLTLPISMFSAFRIPEKSVVLHQTQSAI</sequence>
<evidence type="ECO:0000313" key="3">
    <source>
        <dbReference type="Proteomes" id="UP000274504"/>
    </source>
</evidence>
<proteinExistence type="predicted"/>
<dbReference type="OrthoDB" id="43122at2759"/>
<dbReference type="EMBL" id="UYSG01001252">
    <property type="protein sequence ID" value="VDL39289.1"/>
    <property type="molecule type" value="Genomic_DNA"/>
</dbReference>
<feature type="compositionally biased region" description="Polar residues" evidence="1">
    <location>
        <begin position="393"/>
        <end position="403"/>
    </location>
</feature>
<feature type="compositionally biased region" description="Polar residues" evidence="1">
    <location>
        <begin position="254"/>
        <end position="267"/>
    </location>
</feature>
<evidence type="ECO:0000313" key="4">
    <source>
        <dbReference type="WBParaSite" id="HDID_0000380501-mRNA-1"/>
    </source>
</evidence>
<feature type="compositionally biased region" description="Polar residues" evidence="1">
    <location>
        <begin position="161"/>
        <end position="173"/>
    </location>
</feature>
<feature type="region of interest" description="Disordered" evidence="1">
    <location>
        <begin position="311"/>
        <end position="452"/>
    </location>
</feature>
<dbReference type="WBParaSite" id="HDID_0000380501-mRNA-1">
    <property type="protein sequence ID" value="HDID_0000380501-mRNA-1"/>
    <property type="gene ID" value="HDID_0000380501"/>
</dbReference>
<feature type="compositionally biased region" description="Polar residues" evidence="1">
    <location>
        <begin position="346"/>
        <end position="369"/>
    </location>
</feature>
<dbReference type="AlphaFoldDB" id="A0A158QDV5"/>
<reference evidence="2 3" key="2">
    <citation type="submission" date="2018-11" db="EMBL/GenBank/DDBJ databases">
        <authorList>
            <consortium name="Pathogen Informatics"/>
        </authorList>
    </citation>
    <scope>NUCLEOTIDE SEQUENCE [LARGE SCALE GENOMIC DNA]</scope>
</reference>
<reference evidence="4" key="1">
    <citation type="submission" date="2016-04" db="UniProtKB">
        <authorList>
            <consortium name="WormBaseParasite"/>
        </authorList>
    </citation>
    <scope>IDENTIFICATION</scope>
</reference>
<protein>
    <submittedName>
        <fullName evidence="4">CUPID domain-containing protein</fullName>
    </submittedName>
</protein>
<organism evidence="4">
    <name type="scientific">Hymenolepis diminuta</name>
    <name type="common">Rat tapeworm</name>
    <dbReference type="NCBI Taxonomy" id="6216"/>
    <lineage>
        <taxon>Eukaryota</taxon>
        <taxon>Metazoa</taxon>
        <taxon>Spiralia</taxon>
        <taxon>Lophotrochozoa</taxon>
        <taxon>Platyhelminthes</taxon>
        <taxon>Cestoda</taxon>
        <taxon>Eucestoda</taxon>
        <taxon>Cyclophyllidea</taxon>
        <taxon>Hymenolepididae</taxon>
        <taxon>Hymenolepis</taxon>
    </lineage>
</organism>
<accession>A0A158QDV5</accession>
<feature type="region of interest" description="Disordered" evidence="1">
    <location>
        <begin position="161"/>
        <end position="292"/>
    </location>
</feature>
<name>A0A158QDV5_HYMDI</name>
<dbReference type="Proteomes" id="UP000274504">
    <property type="component" value="Unassembled WGS sequence"/>
</dbReference>